<dbReference type="InterPro" id="IPR007317">
    <property type="entry name" value="GET4"/>
</dbReference>
<dbReference type="EMBL" id="AP008207">
    <property type="protein sequence ID" value="BAH90923.1"/>
    <property type="molecule type" value="Genomic_DNA"/>
</dbReference>
<accession>A0A0P0UYF2</accession>
<evidence type="ECO:0000256" key="2">
    <source>
        <dbReference type="SAM" id="MobiDB-lite"/>
    </source>
</evidence>
<feature type="compositionally biased region" description="Basic and acidic residues" evidence="2">
    <location>
        <begin position="104"/>
        <end position="113"/>
    </location>
</feature>
<dbReference type="Gramene" id="Os01t0164700-01">
    <property type="protein sequence ID" value="Os01t0164700-01"/>
    <property type="gene ID" value="Os01g0164700"/>
</dbReference>
<evidence type="ECO:0000256" key="1">
    <source>
        <dbReference type="ARBA" id="ARBA00005351"/>
    </source>
</evidence>
<protein>
    <submittedName>
        <fullName evidence="3">Os01g0164700 protein</fullName>
    </submittedName>
</protein>
<reference evidence="3 4" key="1">
    <citation type="journal article" date="2005" name="Nature">
        <title>The map-based sequence of the rice genome.</title>
        <authorList>
            <consortium name="International rice genome sequencing project (IRGSP)"/>
            <person name="Matsumoto T."/>
            <person name="Wu J."/>
            <person name="Kanamori H."/>
            <person name="Katayose Y."/>
            <person name="Fujisawa M."/>
            <person name="Namiki N."/>
            <person name="Mizuno H."/>
            <person name="Yamamoto K."/>
            <person name="Antonio B.A."/>
            <person name="Baba T."/>
            <person name="Sakata K."/>
            <person name="Nagamura Y."/>
            <person name="Aoki H."/>
            <person name="Arikawa K."/>
            <person name="Arita K."/>
            <person name="Bito T."/>
            <person name="Chiden Y."/>
            <person name="Fujitsuka N."/>
            <person name="Fukunaka R."/>
            <person name="Hamada M."/>
            <person name="Harada C."/>
            <person name="Hayashi A."/>
            <person name="Hijishita S."/>
            <person name="Honda M."/>
            <person name="Hosokawa S."/>
            <person name="Ichikawa Y."/>
            <person name="Idonuma A."/>
            <person name="Iijima M."/>
            <person name="Ikeda M."/>
            <person name="Ikeno M."/>
            <person name="Ito K."/>
            <person name="Ito S."/>
            <person name="Ito T."/>
            <person name="Ito Y."/>
            <person name="Ito Y."/>
            <person name="Iwabuchi A."/>
            <person name="Kamiya K."/>
            <person name="Karasawa W."/>
            <person name="Kurita K."/>
            <person name="Katagiri S."/>
            <person name="Kikuta A."/>
            <person name="Kobayashi H."/>
            <person name="Kobayashi N."/>
            <person name="Machita K."/>
            <person name="Maehara T."/>
            <person name="Masukawa M."/>
            <person name="Mizubayashi T."/>
            <person name="Mukai Y."/>
            <person name="Nagasaki H."/>
            <person name="Nagata Y."/>
            <person name="Naito S."/>
            <person name="Nakashima M."/>
            <person name="Nakama Y."/>
            <person name="Nakamichi Y."/>
            <person name="Nakamura M."/>
            <person name="Meguro A."/>
            <person name="Negishi M."/>
            <person name="Ohta I."/>
            <person name="Ohta T."/>
            <person name="Okamoto M."/>
            <person name="Ono N."/>
            <person name="Saji S."/>
            <person name="Sakaguchi M."/>
            <person name="Sakai K."/>
            <person name="Shibata M."/>
            <person name="Shimokawa T."/>
            <person name="Song J."/>
            <person name="Takazaki Y."/>
            <person name="Terasawa K."/>
            <person name="Tsugane M."/>
            <person name="Tsuji K."/>
            <person name="Ueda S."/>
            <person name="Waki K."/>
            <person name="Yamagata H."/>
            <person name="Yamamoto M."/>
            <person name="Yamamoto S."/>
            <person name="Yamane H."/>
            <person name="Yoshiki S."/>
            <person name="Yoshihara R."/>
            <person name="Yukawa K."/>
            <person name="Zhong H."/>
            <person name="Yano M."/>
            <person name="Yuan Q."/>
            <person name="Ouyang S."/>
            <person name="Liu J."/>
            <person name="Jones K.M."/>
            <person name="Gansberger K."/>
            <person name="Moffat K."/>
            <person name="Hill J."/>
            <person name="Bera J."/>
            <person name="Fadrosh D."/>
            <person name="Jin S."/>
            <person name="Johri S."/>
            <person name="Kim M."/>
            <person name="Overton L."/>
            <person name="Reardon M."/>
            <person name="Tsitrin T."/>
            <person name="Vuong H."/>
            <person name="Weaver B."/>
            <person name="Ciecko A."/>
            <person name="Tallon L."/>
            <person name="Jackson J."/>
            <person name="Pai G."/>
            <person name="Aken S.V."/>
            <person name="Utterback T."/>
            <person name="Reidmuller S."/>
            <person name="Feldblyum T."/>
            <person name="Hsiao J."/>
            <person name="Zismann V."/>
            <person name="Iobst S."/>
            <person name="de Vazeille A.R."/>
            <person name="Buell C.R."/>
            <person name="Ying K."/>
            <person name="Li Y."/>
            <person name="Lu T."/>
            <person name="Huang Y."/>
            <person name="Zhao Q."/>
            <person name="Feng Q."/>
            <person name="Zhang L."/>
            <person name="Zhu J."/>
            <person name="Weng Q."/>
            <person name="Mu J."/>
            <person name="Lu Y."/>
            <person name="Fan D."/>
            <person name="Liu Y."/>
            <person name="Guan J."/>
            <person name="Zhang Y."/>
            <person name="Yu S."/>
            <person name="Liu X."/>
            <person name="Zhang Y."/>
            <person name="Hong G."/>
            <person name="Han B."/>
            <person name="Choisne N."/>
            <person name="Demange N."/>
            <person name="Orjeda G."/>
            <person name="Samain S."/>
            <person name="Cattolico L."/>
            <person name="Pelletier E."/>
            <person name="Couloux A."/>
            <person name="Segurens B."/>
            <person name="Wincker P."/>
            <person name="D'Hont A."/>
            <person name="Scarpelli C."/>
            <person name="Weissenbach J."/>
            <person name="Salanoubat M."/>
            <person name="Quetier F."/>
            <person name="Yu Y."/>
            <person name="Kim H.R."/>
            <person name="Rambo T."/>
            <person name="Currie J."/>
            <person name="Collura K."/>
            <person name="Luo M."/>
            <person name="Yang T."/>
            <person name="Ammiraju J.S.S."/>
            <person name="Engler F."/>
            <person name="Soderlund C."/>
            <person name="Wing R.A."/>
            <person name="Palmer L.E."/>
            <person name="de la Bastide M."/>
            <person name="Spiegel L."/>
            <person name="Nascimento L."/>
            <person name="Zutavern T."/>
            <person name="O'Shaughnessy A."/>
            <person name="Dike S."/>
            <person name="Dedhia N."/>
            <person name="Preston R."/>
            <person name="Balija V."/>
            <person name="McCombie W.R."/>
            <person name="Chow T."/>
            <person name="Chen H."/>
            <person name="Chung M."/>
            <person name="Chen C."/>
            <person name="Shaw J."/>
            <person name="Wu H."/>
            <person name="Hsiao K."/>
            <person name="Chao Y."/>
            <person name="Chu M."/>
            <person name="Cheng C."/>
            <person name="Hour A."/>
            <person name="Lee P."/>
            <person name="Lin S."/>
            <person name="Lin Y."/>
            <person name="Liou J."/>
            <person name="Liu S."/>
            <person name="Hsing Y."/>
            <person name="Raghuvanshi S."/>
            <person name="Mohanty A."/>
            <person name="Bharti A.K."/>
            <person name="Gaur A."/>
            <person name="Gupta V."/>
            <person name="Kumar D."/>
            <person name="Ravi V."/>
            <person name="Vij S."/>
            <person name="Kapur A."/>
            <person name="Khurana P."/>
            <person name="Khurana P."/>
            <person name="Khurana J.P."/>
            <person name="Tyagi A.K."/>
            <person name="Gaikwad K."/>
            <person name="Singh A."/>
            <person name="Dalal V."/>
            <person name="Srivastava S."/>
            <person name="Dixit A."/>
            <person name="Pal A.K."/>
            <person name="Ghazi I.A."/>
            <person name="Yadav M."/>
            <person name="Pandit A."/>
            <person name="Bhargava A."/>
            <person name="Sureshbabu K."/>
            <person name="Batra K."/>
            <person name="Sharma T.R."/>
            <person name="Mohapatra T."/>
            <person name="Singh N.K."/>
            <person name="Messing J."/>
            <person name="Nelson A.B."/>
            <person name="Fuks G."/>
            <person name="Kavchok S."/>
            <person name="Keizer G."/>
            <person name="Linton E."/>
            <person name="Llaca V."/>
            <person name="Song R."/>
            <person name="Tanyolac B."/>
            <person name="Young S."/>
            <person name="Ho-Il K."/>
            <person name="Hahn J.H."/>
            <person name="Sangsakoo G."/>
            <person name="Vanavichit A."/>
            <person name="de Mattos Luiz.A.T."/>
            <person name="Zimmer P.D."/>
            <person name="Malone G."/>
            <person name="Dellagostin O."/>
            <person name="de Oliveira A.C."/>
            <person name="Bevan M."/>
            <person name="Bancroft I."/>
            <person name="Minx P."/>
            <person name="Cordum H."/>
            <person name="Wilson R."/>
            <person name="Cheng Z."/>
            <person name="Jin W."/>
            <person name="Jiang J."/>
            <person name="Leong S.A."/>
            <person name="Iwama H."/>
            <person name="Gojobori T."/>
            <person name="Itoh T."/>
            <person name="Niimura Y."/>
            <person name="Fujii Y."/>
            <person name="Habara T."/>
            <person name="Sakai H."/>
            <person name="Sato Y."/>
            <person name="Wilson G."/>
            <person name="Kumar K."/>
            <person name="McCouch S."/>
            <person name="Juretic N."/>
            <person name="Hoen D."/>
            <person name="Wright S."/>
            <person name="Bruskiewich R."/>
            <person name="Bureau T."/>
            <person name="Miyao A."/>
            <person name="Hirochika H."/>
            <person name="Nishikawa T."/>
            <person name="Kadowaki K."/>
            <person name="Sugiura M."/>
            <person name="Burr B."/>
            <person name="Sasaki T."/>
        </authorList>
    </citation>
    <scope>NUCLEOTIDE SEQUENCE [LARGE SCALE GENOMIC DNA]</scope>
    <source>
        <strain evidence="4">cv. Nipponbare</strain>
    </source>
</reference>
<organism evidence="3 4">
    <name type="scientific">Oryza sativa subsp. japonica</name>
    <name type="common">Rice</name>
    <dbReference type="NCBI Taxonomy" id="39947"/>
    <lineage>
        <taxon>Eukaryota</taxon>
        <taxon>Viridiplantae</taxon>
        <taxon>Streptophyta</taxon>
        <taxon>Embryophyta</taxon>
        <taxon>Tracheophyta</taxon>
        <taxon>Spermatophyta</taxon>
        <taxon>Magnoliopsida</taxon>
        <taxon>Liliopsida</taxon>
        <taxon>Poales</taxon>
        <taxon>Poaceae</taxon>
        <taxon>BOP clade</taxon>
        <taxon>Oryzoideae</taxon>
        <taxon>Oryzeae</taxon>
        <taxon>Oryzinae</taxon>
        <taxon>Oryza</taxon>
        <taxon>Oryza sativa</taxon>
    </lineage>
</organism>
<dbReference type="KEGG" id="dosa:Os01g0164700"/>
<dbReference type="InterPro" id="IPR011990">
    <property type="entry name" value="TPR-like_helical_dom_sf"/>
</dbReference>
<dbReference type="SMR" id="A0A0P0UYF2"/>
<feature type="compositionally biased region" description="Low complexity" evidence="2">
    <location>
        <begin position="1"/>
        <end position="13"/>
    </location>
</feature>
<comment type="similarity">
    <text evidence="1">Belongs to the GET4 family.</text>
</comment>
<name>A0A0P0UYF2_ORYSJ</name>
<dbReference type="PANTHER" id="PTHR12875">
    <property type="entry name" value="GOLGI TO ER TRAFFIC PROTEIN 4 HOMOLOG"/>
    <property type="match status" value="1"/>
</dbReference>
<evidence type="ECO:0000313" key="3">
    <source>
        <dbReference type="EMBL" id="BAH90923.1"/>
    </source>
</evidence>
<dbReference type="Proteomes" id="UP000000763">
    <property type="component" value="Chromosome 1"/>
</dbReference>
<feature type="region of interest" description="Disordered" evidence="2">
    <location>
        <begin position="1"/>
        <end position="25"/>
    </location>
</feature>
<reference evidence="4" key="2">
    <citation type="journal article" date="2008" name="Nucleic Acids Res.">
        <title>The rice annotation project database (RAP-DB): 2008 update.</title>
        <authorList>
            <consortium name="The rice annotation project (RAP)"/>
        </authorList>
    </citation>
    <scope>GENOME REANNOTATION</scope>
    <source>
        <strain evidence="4">cv. Nipponbare</strain>
    </source>
</reference>
<dbReference type="PANTHER" id="PTHR12875:SF0">
    <property type="entry name" value="GOLGI TO ER TRAFFIC PROTEIN 4 HOMOLOG"/>
    <property type="match status" value="1"/>
</dbReference>
<sequence length="130" mass="14741">MSRSLSMRSSMSMRSRRDLPPPQQTIEKLENMVAEGNYYEAQQMYKSTGARYIAAQKYLEALDILQSGALVQLKHGQVLSKLNFIDLSKKKIFATFDGKVTPLPKEKRRESQPKAHCSLRNDLLQPANGP</sequence>
<dbReference type="AlphaFoldDB" id="A0A0P0UYF2"/>
<evidence type="ECO:0000313" key="4">
    <source>
        <dbReference type="Proteomes" id="UP000000763"/>
    </source>
</evidence>
<gene>
    <name evidence="3" type="ordered locus">Os01g0164700</name>
</gene>
<dbReference type="GO" id="GO:0045048">
    <property type="term" value="P:protein insertion into ER membrane"/>
    <property type="evidence" value="ECO:0007669"/>
    <property type="project" value="InterPro"/>
</dbReference>
<dbReference type="Gene3D" id="1.25.40.10">
    <property type="entry name" value="Tetratricopeptide repeat domain"/>
    <property type="match status" value="1"/>
</dbReference>
<proteinExistence type="inferred from homology"/>
<feature type="region of interest" description="Disordered" evidence="2">
    <location>
        <begin position="103"/>
        <end position="130"/>
    </location>
</feature>